<accession>A0ABV2ZRP0</accession>
<evidence type="ECO:0000313" key="1">
    <source>
        <dbReference type="EMBL" id="MEU3785213.1"/>
    </source>
</evidence>
<dbReference type="Proteomes" id="UP001550739">
    <property type="component" value="Unassembled WGS sequence"/>
</dbReference>
<reference evidence="1 2" key="1">
    <citation type="submission" date="2024-06" db="EMBL/GenBank/DDBJ databases">
        <title>The Natural Products Discovery Center: Release of the First 8490 Sequenced Strains for Exploring Actinobacteria Biosynthetic Diversity.</title>
        <authorList>
            <person name="Kalkreuter E."/>
            <person name="Kautsar S.A."/>
            <person name="Yang D."/>
            <person name="Bader C.D."/>
            <person name="Teijaro C.N."/>
            <person name="Fluegel L."/>
            <person name="Davis C.M."/>
            <person name="Simpson J.R."/>
            <person name="Lauterbach L."/>
            <person name="Steele A.D."/>
            <person name="Gui C."/>
            <person name="Meng S."/>
            <person name="Li G."/>
            <person name="Viehrig K."/>
            <person name="Ye F."/>
            <person name="Su P."/>
            <person name="Kiefer A.F."/>
            <person name="Nichols A."/>
            <person name="Cepeda A.J."/>
            <person name="Yan W."/>
            <person name="Fan B."/>
            <person name="Jiang Y."/>
            <person name="Adhikari A."/>
            <person name="Zheng C.-J."/>
            <person name="Schuster L."/>
            <person name="Cowan T.M."/>
            <person name="Smanski M.J."/>
            <person name="Chevrette M.G."/>
            <person name="De Carvalho L.P.S."/>
            <person name="Shen B."/>
        </authorList>
    </citation>
    <scope>NUCLEOTIDE SEQUENCE [LARGE SCALE GENOMIC DNA]</scope>
    <source>
        <strain evidence="1 2">NPDC033843</strain>
    </source>
</reference>
<protein>
    <recommendedName>
        <fullName evidence="3">Holliday junction nuclease RuvC</fullName>
    </recommendedName>
</protein>
<proteinExistence type="predicted"/>
<evidence type="ECO:0000313" key="2">
    <source>
        <dbReference type="Proteomes" id="UP001550739"/>
    </source>
</evidence>
<dbReference type="InterPro" id="IPR012337">
    <property type="entry name" value="RNaseH-like_sf"/>
</dbReference>
<dbReference type="SUPFAM" id="SSF53098">
    <property type="entry name" value="Ribonuclease H-like"/>
    <property type="match status" value="1"/>
</dbReference>
<dbReference type="InterPro" id="IPR036397">
    <property type="entry name" value="RNaseH_sf"/>
</dbReference>
<dbReference type="EMBL" id="JBEZVE010000019">
    <property type="protein sequence ID" value="MEU3785213.1"/>
    <property type="molecule type" value="Genomic_DNA"/>
</dbReference>
<sequence length="198" mass="21445">MKSIHLFASDPEPEAEIPPGPSVVGVDLSLSATGLASSMGWCQVIGYEDKKNPITKLPHRVRLAHMRRVLDAVTEAIGRPDLAVIEAAALSRSGGGAHERGWLWWRIFERLTDAGIPIGLLSPNQRILYATGKGSGPKTAVVDAVARRWPQWRTGGNDNAVDAVTLMAAGRDWLFAPITDMPKAHRAAVENATWPEVE</sequence>
<dbReference type="Gene3D" id="3.30.420.10">
    <property type="entry name" value="Ribonuclease H-like superfamily/Ribonuclease H"/>
    <property type="match status" value="1"/>
</dbReference>
<evidence type="ECO:0008006" key="3">
    <source>
        <dbReference type="Google" id="ProtNLM"/>
    </source>
</evidence>
<name>A0ABV2ZRP0_9ACTN</name>
<organism evidence="1 2">
    <name type="scientific">Streptomyces sp. 900129855</name>
    <dbReference type="NCBI Taxonomy" id="3155129"/>
    <lineage>
        <taxon>Bacteria</taxon>
        <taxon>Bacillati</taxon>
        <taxon>Actinomycetota</taxon>
        <taxon>Actinomycetes</taxon>
        <taxon>Kitasatosporales</taxon>
        <taxon>Streptomycetaceae</taxon>
        <taxon>Streptomyces</taxon>
    </lineage>
</organism>
<dbReference type="RefSeq" id="WP_361706752.1">
    <property type="nucleotide sequence ID" value="NZ_JBEZVE010000019.1"/>
</dbReference>
<comment type="caution">
    <text evidence="1">The sequence shown here is derived from an EMBL/GenBank/DDBJ whole genome shotgun (WGS) entry which is preliminary data.</text>
</comment>
<keyword evidence="2" id="KW-1185">Reference proteome</keyword>
<gene>
    <name evidence="1" type="ORF">AB0E89_32550</name>
</gene>